<evidence type="ECO:0000313" key="1">
    <source>
        <dbReference type="EMBL" id="KAA1183097.1"/>
    </source>
</evidence>
<gene>
    <name evidence="1" type="ORF">FP026_08345</name>
</gene>
<dbReference type="AlphaFoldDB" id="A0A5B0W8E8"/>
<organism evidence="1 2">
    <name type="scientific">Rhizobium tropici</name>
    <dbReference type="NCBI Taxonomy" id="398"/>
    <lineage>
        <taxon>Bacteria</taxon>
        <taxon>Pseudomonadati</taxon>
        <taxon>Pseudomonadota</taxon>
        <taxon>Alphaproteobacteria</taxon>
        <taxon>Hyphomicrobiales</taxon>
        <taxon>Rhizobiaceae</taxon>
        <taxon>Rhizobium/Agrobacterium group</taxon>
        <taxon>Rhizobium</taxon>
    </lineage>
</organism>
<dbReference type="OrthoDB" id="5187954at2"/>
<accession>A0A5B0W8E8</accession>
<name>A0A5B0W8E8_RHITR</name>
<dbReference type="EMBL" id="VNIP01000005">
    <property type="protein sequence ID" value="KAA1183097.1"/>
    <property type="molecule type" value="Genomic_DNA"/>
</dbReference>
<proteinExistence type="predicted"/>
<dbReference type="Proteomes" id="UP000323608">
    <property type="component" value="Unassembled WGS sequence"/>
</dbReference>
<comment type="caution">
    <text evidence="1">The sequence shown here is derived from an EMBL/GenBank/DDBJ whole genome shotgun (WGS) entry which is preliminary data.</text>
</comment>
<reference evidence="1 2" key="1">
    <citation type="submission" date="2019-07" db="EMBL/GenBank/DDBJ databases">
        <title>The Draft Genome Sequence of Rhizobium tropici SARCC-755 Associated with Superior Nodulation on Pigeonpea (Cajanus cajan (L.) Millsp.).</title>
        <authorList>
            <person name="Bopape F.L."/>
            <person name="Hassen A.I."/>
            <person name="Swanevelder Z.H."/>
            <person name="Gwata E.T."/>
        </authorList>
    </citation>
    <scope>NUCLEOTIDE SEQUENCE [LARGE SCALE GENOMIC DNA]</scope>
    <source>
        <strain evidence="1 2">SARCC-755</strain>
    </source>
</reference>
<protein>
    <submittedName>
        <fullName evidence="1">Uncharacterized protein</fullName>
    </submittedName>
</protein>
<sequence length="71" mass="7578">MQAIDQTLEDVVASLSPLDVDWMDDTARNNAMSAQLNAQHQIAKYSTLQGTRFAVRGALPRSGCGGALDAD</sequence>
<evidence type="ECO:0000313" key="2">
    <source>
        <dbReference type="Proteomes" id="UP000323608"/>
    </source>
</evidence>